<dbReference type="InterPro" id="IPR024185">
    <property type="entry name" value="FTHF_cligase-like_sf"/>
</dbReference>
<feature type="binding site" evidence="4">
    <location>
        <begin position="140"/>
        <end position="148"/>
    </location>
    <ligand>
        <name>ATP</name>
        <dbReference type="ChEBI" id="CHEBI:30616"/>
    </ligand>
</feature>
<feature type="binding site" evidence="4">
    <location>
        <position position="64"/>
    </location>
    <ligand>
        <name>substrate</name>
    </ligand>
</feature>
<dbReference type="EMBL" id="QFQZ01000010">
    <property type="protein sequence ID" value="PZR35965.1"/>
    <property type="molecule type" value="Genomic_DNA"/>
</dbReference>
<evidence type="ECO:0000256" key="1">
    <source>
        <dbReference type="ARBA" id="ARBA00010638"/>
    </source>
</evidence>
<keyword evidence="6" id="KW-0436">Ligase</keyword>
<keyword evidence="5" id="KW-0479">Metal-binding</keyword>
<keyword evidence="5" id="KW-0460">Magnesium</keyword>
<dbReference type="Proteomes" id="UP000249393">
    <property type="component" value="Unassembled WGS sequence"/>
</dbReference>
<evidence type="ECO:0000256" key="2">
    <source>
        <dbReference type="ARBA" id="ARBA00022741"/>
    </source>
</evidence>
<dbReference type="AlphaFoldDB" id="A0A2W5VKV5"/>
<reference evidence="6 7" key="1">
    <citation type="submission" date="2017-08" db="EMBL/GenBank/DDBJ databases">
        <title>Infants hospitalized years apart are colonized by the same room-sourced microbial strains.</title>
        <authorList>
            <person name="Brooks B."/>
            <person name="Olm M.R."/>
            <person name="Firek B.A."/>
            <person name="Baker R."/>
            <person name="Thomas B.C."/>
            <person name="Morowitz M.J."/>
            <person name="Banfield J.F."/>
        </authorList>
    </citation>
    <scope>NUCLEOTIDE SEQUENCE [LARGE SCALE GENOMIC DNA]</scope>
    <source>
        <strain evidence="6">S2_003_000_R2_4</strain>
    </source>
</reference>
<dbReference type="NCBIfam" id="TIGR02727">
    <property type="entry name" value="MTHFS_bact"/>
    <property type="match status" value="1"/>
</dbReference>
<dbReference type="SUPFAM" id="SSF100950">
    <property type="entry name" value="NagB/RpiA/CoA transferase-like"/>
    <property type="match status" value="1"/>
</dbReference>
<dbReference type="InterPro" id="IPR002698">
    <property type="entry name" value="FTHF_cligase"/>
</dbReference>
<dbReference type="GO" id="GO:0030272">
    <property type="term" value="F:5-formyltetrahydrofolate cyclo-ligase activity"/>
    <property type="evidence" value="ECO:0007669"/>
    <property type="project" value="UniProtKB-EC"/>
</dbReference>
<feature type="binding site" evidence="4">
    <location>
        <begin position="10"/>
        <end position="14"/>
    </location>
    <ligand>
        <name>ATP</name>
        <dbReference type="ChEBI" id="CHEBI:30616"/>
    </ligand>
</feature>
<comment type="caution">
    <text evidence="6">The sequence shown here is derived from an EMBL/GenBank/DDBJ whole genome shotgun (WGS) entry which is preliminary data.</text>
</comment>
<comment type="catalytic activity">
    <reaction evidence="5">
        <text>(6S)-5-formyl-5,6,7,8-tetrahydrofolate + ATP = (6R)-5,10-methenyltetrahydrofolate + ADP + phosphate</text>
        <dbReference type="Rhea" id="RHEA:10488"/>
        <dbReference type="ChEBI" id="CHEBI:30616"/>
        <dbReference type="ChEBI" id="CHEBI:43474"/>
        <dbReference type="ChEBI" id="CHEBI:57455"/>
        <dbReference type="ChEBI" id="CHEBI:57457"/>
        <dbReference type="ChEBI" id="CHEBI:456216"/>
        <dbReference type="EC" id="6.3.3.2"/>
    </reaction>
</comment>
<evidence type="ECO:0000256" key="4">
    <source>
        <dbReference type="PIRSR" id="PIRSR006806-1"/>
    </source>
</evidence>
<comment type="similarity">
    <text evidence="1 5">Belongs to the 5-formyltetrahydrofolate cyclo-ligase family.</text>
</comment>
<evidence type="ECO:0000313" key="7">
    <source>
        <dbReference type="Proteomes" id="UP000249393"/>
    </source>
</evidence>
<dbReference type="PIRSF" id="PIRSF006806">
    <property type="entry name" value="FTHF_cligase"/>
    <property type="match status" value="1"/>
</dbReference>
<evidence type="ECO:0000256" key="5">
    <source>
        <dbReference type="RuleBase" id="RU361279"/>
    </source>
</evidence>
<dbReference type="Gene3D" id="3.40.50.10420">
    <property type="entry name" value="NagB/RpiA/CoA transferase-like"/>
    <property type="match status" value="1"/>
</dbReference>
<dbReference type="GO" id="GO:0005524">
    <property type="term" value="F:ATP binding"/>
    <property type="evidence" value="ECO:0007669"/>
    <property type="project" value="UniProtKB-KW"/>
</dbReference>
<evidence type="ECO:0000256" key="3">
    <source>
        <dbReference type="ARBA" id="ARBA00022840"/>
    </source>
</evidence>
<organism evidence="6 7">
    <name type="scientific">Caulobacter segnis</name>
    <dbReference type="NCBI Taxonomy" id="88688"/>
    <lineage>
        <taxon>Bacteria</taxon>
        <taxon>Pseudomonadati</taxon>
        <taxon>Pseudomonadota</taxon>
        <taxon>Alphaproteobacteria</taxon>
        <taxon>Caulobacterales</taxon>
        <taxon>Caulobacteraceae</taxon>
        <taxon>Caulobacter</taxon>
    </lineage>
</organism>
<keyword evidence="3 4" id="KW-0067">ATP-binding</keyword>
<keyword evidence="2 4" id="KW-0547">Nucleotide-binding</keyword>
<comment type="cofactor">
    <cofactor evidence="5">
        <name>Mg(2+)</name>
        <dbReference type="ChEBI" id="CHEBI:18420"/>
    </cofactor>
</comment>
<name>A0A2W5VKV5_9CAUL</name>
<dbReference type="RefSeq" id="WP_304274910.1">
    <property type="nucleotide sequence ID" value="NZ_QFQZ01000010.1"/>
</dbReference>
<accession>A0A2W5VKV5</accession>
<evidence type="ECO:0000313" key="6">
    <source>
        <dbReference type="EMBL" id="PZR35965.1"/>
    </source>
</evidence>
<proteinExistence type="inferred from homology"/>
<gene>
    <name evidence="6" type="ORF">DI526_05080</name>
</gene>
<dbReference type="PANTHER" id="PTHR23407:SF1">
    <property type="entry name" value="5-FORMYLTETRAHYDROFOLATE CYCLO-LIGASE"/>
    <property type="match status" value="1"/>
</dbReference>
<dbReference type="GO" id="GO:0035999">
    <property type="term" value="P:tetrahydrofolate interconversion"/>
    <property type="evidence" value="ECO:0007669"/>
    <property type="project" value="TreeGrafter"/>
</dbReference>
<dbReference type="GO" id="GO:0046872">
    <property type="term" value="F:metal ion binding"/>
    <property type="evidence" value="ECO:0007669"/>
    <property type="project" value="UniProtKB-KW"/>
</dbReference>
<protein>
    <recommendedName>
        <fullName evidence="5">5-formyltetrahydrofolate cyclo-ligase</fullName>
        <ecNumber evidence="5">6.3.3.2</ecNumber>
    </recommendedName>
</protein>
<dbReference type="InterPro" id="IPR037171">
    <property type="entry name" value="NagB/RpiA_transferase-like"/>
</dbReference>
<dbReference type="PANTHER" id="PTHR23407">
    <property type="entry name" value="ATPASE INHIBITOR/5-FORMYLTETRAHYDROFOLATE CYCLO-LIGASE"/>
    <property type="match status" value="1"/>
</dbReference>
<dbReference type="EC" id="6.3.3.2" evidence="5"/>
<sequence>MTIADPVAAKTALRIFLRNQRKQLAREHPQADWMIAEVGREPLARLFPDPAGKVAALYHGLGSELSPLLLGDALCEMGWTLALPSVVDSDAHRMVFRAWTPGEPLVHDKIGLRAPSARHPIVEPDLVITPLLAFQRDGVRLGQGGGYYDRALEALRACKAVFVLGVGYSGQQAENLPHEPHDQRLDAILTEKEYIAVKA</sequence>
<dbReference type="GO" id="GO:0009396">
    <property type="term" value="P:folic acid-containing compound biosynthetic process"/>
    <property type="evidence" value="ECO:0007669"/>
    <property type="project" value="TreeGrafter"/>
</dbReference>
<dbReference type="Pfam" id="PF01812">
    <property type="entry name" value="5-FTHF_cyc-lig"/>
    <property type="match status" value="1"/>
</dbReference>